<organism evidence="1 2">
    <name type="scientific">Paramecium tetraurelia</name>
    <dbReference type="NCBI Taxonomy" id="5888"/>
    <lineage>
        <taxon>Eukaryota</taxon>
        <taxon>Sar</taxon>
        <taxon>Alveolata</taxon>
        <taxon>Ciliophora</taxon>
        <taxon>Intramacronucleata</taxon>
        <taxon>Oligohymenophorea</taxon>
        <taxon>Peniculida</taxon>
        <taxon>Parameciidae</taxon>
        <taxon>Paramecium</taxon>
    </lineage>
</organism>
<dbReference type="RefSeq" id="XP_001454143.1">
    <property type="nucleotide sequence ID" value="XM_001454106.1"/>
</dbReference>
<name>A0DUM9_PARTE</name>
<dbReference type="AlphaFoldDB" id="A0DUM9"/>
<dbReference type="InParanoid" id="A0DUM9"/>
<dbReference type="EMBL" id="CT868585">
    <property type="protein sequence ID" value="CAK86746.1"/>
    <property type="molecule type" value="Genomic_DNA"/>
</dbReference>
<evidence type="ECO:0000313" key="2">
    <source>
        <dbReference type="Proteomes" id="UP000000600"/>
    </source>
</evidence>
<dbReference type="OMA" id="KQPFEYQ"/>
<gene>
    <name evidence="1" type="ORF">GSPATT00020418001</name>
</gene>
<accession>A0DUM9</accession>
<dbReference type="OrthoDB" id="298601at2759"/>
<proteinExistence type="predicted"/>
<dbReference type="HOGENOM" id="CLU_907501_0_0_1"/>
<protein>
    <recommendedName>
        <fullName evidence="3">SPX domain-containing protein</fullName>
    </recommendedName>
</protein>
<dbReference type="GeneID" id="5039928"/>
<evidence type="ECO:0000313" key="1">
    <source>
        <dbReference type="EMBL" id="CAK86746.1"/>
    </source>
</evidence>
<sequence>MRRQTLKQDLYSQISTIGQSSSSKRSNLNIDDLIYQFKMRKSNYKLAKQYSEIIKIFDNKQSPKQPFEYQSGQLQLRSQTQLMQTKVRLRTDESQELLQLQETKQRLSHQIDIHQIINETSPIKITPRLNYENFKTFQETERKSYESNNYNTHLANFGPLSSNQCETDEEIQQISQQSVQKLSKFRTLEQEQFQKCFNKISSQIEQVNIKFKKQGFLMIKLFSKWTVKEKATKMYFRFFEHKIQSYFDLFQIYEPSIEENHNDNQNTNQSILSEHVLTPINLNIQNFQIPTLKPVTSFGAINFEEYLKKKNQNIE</sequence>
<dbReference type="Proteomes" id="UP000000600">
    <property type="component" value="Unassembled WGS sequence"/>
</dbReference>
<evidence type="ECO:0008006" key="3">
    <source>
        <dbReference type="Google" id="ProtNLM"/>
    </source>
</evidence>
<keyword evidence="2" id="KW-1185">Reference proteome</keyword>
<reference evidence="1 2" key="1">
    <citation type="journal article" date="2006" name="Nature">
        <title>Global trends of whole-genome duplications revealed by the ciliate Paramecium tetraurelia.</title>
        <authorList>
            <consortium name="Genoscope"/>
            <person name="Aury J.-M."/>
            <person name="Jaillon O."/>
            <person name="Duret L."/>
            <person name="Noel B."/>
            <person name="Jubin C."/>
            <person name="Porcel B.M."/>
            <person name="Segurens B."/>
            <person name="Daubin V."/>
            <person name="Anthouard V."/>
            <person name="Aiach N."/>
            <person name="Arnaiz O."/>
            <person name="Billaut A."/>
            <person name="Beisson J."/>
            <person name="Blanc I."/>
            <person name="Bouhouche K."/>
            <person name="Camara F."/>
            <person name="Duharcourt S."/>
            <person name="Guigo R."/>
            <person name="Gogendeau D."/>
            <person name="Katinka M."/>
            <person name="Keller A.-M."/>
            <person name="Kissmehl R."/>
            <person name="Klotz C."/>
            <person name="Koll F."/>
            <person name="Le Moue A."/>
            <person name="Lepere C."/>
            <person name="Malinsky S."/>
            <person name="Nowacki M."/>
            <person name="Nowak J.K."/>
            <person name="Plattner H."/>
            <person name="Poulain J."/>
            <person name="Ruiz F."/>
            <person name="Serrano V."/>
            <person name="Zagulski M."/>
            <person name="Dessen P."/>
            <person name="Betermier M."/>
            <person name="Weissenbach J."/>
            <person name="Scarpelli C."/>
            <person name="Schachter V."/>
            <person name="Sperling L."/>
            <person name="Meyer E."/>
            <person name="Cohen J."/>
            <person name="Wincker P."/>
        </authorList>
    </citation>
    <scope>NUCLEOTIDE SEQUENCE [LARGE SCALE GENOMIC DNA]</scope>
    <source>
        <strain evidence="1 2">Stock d4-2</strain>
    </source>
</reference>
<dbReference type="KEGG" id="ptm:GSPATT00020418001"/>